<dbReference type="InterPro" id="IPR002035">
    <property type="entry name" value="VWF_A"/>
</dbReference>
<evidence type="ECO:0000313" key="5">
    <source>
        <dbReference type="WBParaSite" id="SPAL_0001176000.1"/>
    </source>
</evidence>
<protein>
    <submittedName>
        <fullName evidence="5">VWFA domain-containing protein</fullName>
    </submittedName>
</protein>
<dbReference type="InterPro" id="IPR036465">
    <property type="entry name" value="vWFA_dom_sf"/>
</dbReference>
<keyword evidence="4" id="KW-1185">Reference proteome</keyword>
<reference evidence="5" key="1">
    <citation type="submission" date="2017-02" db="UniProtKB">
        <authorList>
            <consortium name="WormBaseParasite"/>
        </authorList>
    </citation>
    <scope>IDENTIFICATION</scope>
</reference>
<dbReference type="STRING" id="174720.A0A0N5C182"/>
<accession>A0A0N5C182</accession>
<keyword evidence="1" id="KW-0732">Signal</keyword>
<dbReference type="SUPFAM" id="SSF56436">
    <property type="entry name" value="C-type lectin-like"/>
    <property type="match status" value="1"/>
</dbReference>
<evidence type="ECO:0000259" key="3">
    <source>
        <dbReference type="PROSITE" id="PS50234"/>
    </source>
</evidence>
<dbReference type="InterPro" id="IPR016187">
    <property type="entry name" value="CTDL_fold"/>
</dbReference>
<dbReference type="CDD" id="cd01450">
    <property type="entry name" value="vWFA_subfamily_ECM"/>
    <property type="match status" value="1"/>
</dbReference>
<dbReference type="PROSITE" id="PS50041">
    <property type="entry name" value="C_TYPE_LECTIN_2"/>
    <property type="match status" value="1"/>
</dbReference>
<dbReference type="PANTHER" id="PTHR31024">
    <property type="entry name" value="C-TYPE LECTIN"/>
    <property type="match status" value="1"/>
</dbReference>
<feature type="domain" description="C-type lectin" evidence="2">
    <location>
        <begin position="451"/>
        <end position="559"/>
    </location>
</feature>
<dbReference type="SMART" id="SM00034">
    <property type="entry name" value="CLECT"/>
    <property type="match status" value="1"/>
</dbReference>
<dbReference type="InterPro" id="IPR001304">
    <property type="entry name" value="C-type_lectin-like"/>
</dbReference>
<dbReference type="CDD" id="cd00037">
    <property type="entry name" value="CLECT"/>
    <property type="match status" value="1"/>
</dbReference>
<proteinExistence type="predicted"/>
<dbReference type="PRINTS" id="PR00453">
    <property type="entry name" value="VWFADOMAIN"/>
</dbReference>
<dbReference type="Gene3D" id="3.10.100.10">
    <property type="entry name" value="Mannose-Binding Protein A, subunit A"/>
    <property type="match status" value="1"/>
</dbReference>
<dbReference type="Proteomes" id="UP000046392">
    <property type="component" value="Unplaced"/>
</dbReference>
<feature type="chain" id="PRO_5005895420" evidence="1">
    <location>
        <begin position="20"/>
        <end position="581"/>
    </location>
</feature>
<dbReference type="PANTHER" id="PTHR31024:SF13">
    <property type="entry name" value="C-TYPE LECTIN DOMAIN-CONTAINING PROTEIN 160"/>
    <property type="match status" value="1"/>
</dbReference>
<feature type="domain" description="VWFA" evidence="3">
    <location>
        <begin position="244"/>
        <end position="434"/>
    </location>
</feature>
<name>A0A0N5C182_STREA</name>
<organism evidence="4 5">
    <name type="scientific">Strongyloides papillosus</name>
    <name type="common">Intestinal threadworm</name>
    <dbReference type="NCBI Taxonomy" id="174720"/>
    <lineage>
        <taxon>Eukaryota</taxon>
        <taxon>Metazoa</taxon>
        <taxon>Ecdysozoa</taxon>
        <taxon>Nematoda</taxon>
        <taxon>Chromadorea</taxon>
        <taxon>Rhabditida</taxon>
        <taxon>Tylenchina</taxon>
        <taxon>Panagrolaimomorpha</taxon>
        <taxon>Strongyloidoidea</taxon>
        <taxon>Strongyloididae</taxon>
        <taxon>Strongyloides</taxon>
    </lineage>
</organism>
<dbReference type="AlphaFoldDB" id="A0A0N5C182"/>
<sequence>MILFNKIIFLIFLLTFTYGSTRSSLKLELPKKCELSPLDLVFVVDMSGSIGKTNYYQSMESLSKMINESLEVGQSVSKSHVGMVLFDATAEIYFNLNKYTSNGAVENAINSAPYKGGGTNIYLGLKTAVEQVFGYDGDRKTDPNVLLLITDGQDGNEVGLKEINVEATNKNITIFAIGVGNAFNYTELLAATGNASRVFNATDYLNIENILESFCKDVQHNYPPSNYGPFDSSCSKNIQNLWIDMVFVVDSSKGVDKQGLLGIGGAIAGFVSTGFTLGKNNERYSRAGIVSMGTTGTILADLNKFTNSSSFIDGILSVPYHGDEKPNIYDGLKKADKILSSATGNPNRKQVVYLFSSETNIECDEGVEPSLDEDPCRLAAAMKEKGILIVTFALKYDGNNNVNLLTALGSECFNFFNDQTIIEDMINGALYANCFCPQPMIQFKNDRKCLKTAECIYVHEVPSTWSTAQMICPLDGTNSTLVNDFSIEKNEFLVEQLNSYNTYPYSIGLHDTDSNGNFKWDSNNDLGLYTNWDVNEPNYKNGNCVQINSKGKWFMTDCNDYNNAANYICEEPACDPDNFCP</sequence>
<dbReference type="SMART" id="SM00327">
    <property type="entry name" value="VWA"/>
    <property type="match status" value="2"/>
</dbReference>
<evidence type="ECO:0000259" key="2">
    <source>
        <dbReference type="PROSITE" id="PS50041"/>
    </source>
</evidence>
<dbReference type="WBParaSite" id="SPAL_0001176000.1">
    <property type="protein sequence ID" value="SPAL_0001176000.1"/>
    <property type="gene ID" value="SPAL_0001176000"/>
</dbReference>
<dbReference type="Pfam" id="PF00092">
    <property type="entry name" value="VWA"/>
    <property type="match status" value="2"/>
</dbReference>
<dbReference type="Gene3D" id="3.40.50.410">
    <property type="entry name" value="von Willebrand factor, type A domain"/>
    <property type="match status" value="2"/>
</dbReference>
<evidence type="ECO:0000313" key="4">
    <source>
        <dbReference type="Proteomes" id="UP000046392"/>
    </source>
</evidence>
<dbReference type="InterPro" id="IPR016186">
    <property type="entry name" value="C-type_lectin-like/link_sf"/>
</dbReference>
<feature type="signal peptide" evidence="1">
    <location>
        <begin position="1"/>
        <end position="19"/>
    </location>
</feature>
<dbReference type="SUPFAM" id="SSF53300">
    <property type="entry name" value="vWA-like"/>
    <property type="match status" value="2"/>
</dbReference>
<feature type="domain" description="VWFA" evidence="3">
    <location>
        <begin position="39"/>
        <end position="214"/>
    </location>
</feature>
<dbReference type="PROSITE" id="PS50234">
    <property type="entry name" value="VWFA"/>
    <property type="match status" value="2"/>
</dbReference>
<dbReference type="Pfam" id="PF00059">
    <property type="entry name" value="Lectin_C"/>
    <property type="match status" value="1"/>
</dbReference>
<evidence type="ECO:0000256" key="1">
    <source>
        <dbReference type="SAM" id="SignalP"/>
    </source>
</evidence>